<accession>A0ABW1A924</accession>
<evidence type="ECO:0000313" key="2">
    <source>
        <dbReference type="EMBL" id="MFC5750774.1"/>
    </source>
</evidence>
<comment type="caution">
    <text evidence="2">The sequence shown here is derived from an EMBL/GenBank/DDBJ whole genome shotgun (WGS) entry which is preliminary data.</text>
</comment>
<dbReference type="Proteomes" id="UP001596074">
    <property type="component" value="Unassembled WGS sequence"/>
</dbReference>
<evidence type="ECO:0000313" key="3">
    <source>
        <dbReference type="Proteomes" id="UP001596074"/>
    </source>
</evidence>
<sequence length="86" mass="9452">MHSDSPIGTPIPALDGHAVDDQETCDDSTVVSVETDDERDMVQIDAWDDGLGLDVSLLLTLPHARTFLDHLSRAIQIIEERQAATR</sequence>
<name>A0ABW1A924_9ACTN</name>
<proteinExistence type="predicted"/>
<protein>
    <submittedName>
        <fullName evidence="2">Uncharacterized protein</fullName>
    </submittedName>
</protein>
<keyword evidence="3" id="KW-1185">Reference proteome</keyword>
<dbReference type="RefSeq" id="WP_378286536.1">
    <property type="nucleotide sequence ID" value="NZ_JBHSON010000058.1"/>
</dbReference>
<reference evidence="3" key="1">
    <citation type="journal article" date="2019" name="Int. J. Syst. Evol. Microbiol.">
        <title>The Global Catalogue of Microorganisms (GCM) 10K type strain sequencing project: providing services to taxonomists for standard genome sequencing and annotation.</title>
        <authorList>
            <consortium name="The Broad Institute Genomics Platform"/>
            <consortium name="The Broad Institute Genome Sequencing Center for Infectious Disease"/>
            <person name="Wu L."/>
            <person name="Ma J."/>
        </authorList>
    </citation>
    <scope>NUCLEOTIDE SEQUENCE [LARGE SCALE GENOMIC DNA]</scope>
    <source>
        <strain evidence="3">KCTC 42087</strain>
    </source>
</reference>
<organism evidence="2 3">
    <name type="scientific">Actinomadura rugatobispora</name>
    <dbReference type="NCBI Taxonomy" id="1994"/>
    <lineage>
        <taxon>Bacteria</taxon>
        <taxon>Bacillati</taxon>
        <taxon>Actinomycetota</taxon>
        <taxon>Actinomycetes</taxon>
        <taxon>Streptosporangiales</taxon>
        <taxon>Thermomonosporaceae</taxon>
        <taxon>Actinomadura</taxon>
    </lineage>
</organism>
<feature type="region of interest" description="Disordered" evidence="1">
    <location>
        <begin position="1"/>
        <end position="36"/>
    </location>
</feature>
<dbReference type="EMBL" id="JBHSON010000058">
    <property type="protein sequence ID" value="MFC5750774.1"/>
    <property type="molecule type" value="Genomic_DNA"/>
</dbReference>
<evidence type="ECO:0000256" key="1">
    <source>
        <dbReference type="SAM" id="MobiDB-lite"/>
    </source>
</evidence>
<gene>
    <name evidence="2" type="ORF">ACFPZN_34595</name>
</gene>